<dbReference type="STRING" id="1169540.A0A0G4FZ25"/>
<dbReference type="PROSITE" id="PS00161">
    <property type="entry name" value="ISOCITRATE_LYASE"/>
    <property type="match status" value="1"/>
</dbReference>
<keyword evidence="13" id="KW-1185">Reference proteome</keyword>
<protein>
    <recommendedName>
        <fullName evidence="3 7">Isocitrate lyase</fullName>
    </recommendedName>
</protein>
<dbReference type="GO" id="GO:0006099">
    <property type="term" value="P:tricarboxylic acid cycle"/>
    <property type="evidence" value="ECO:0007669"/>
    <property type="project" value="UniProtKB-KW"/>
</dbReference>
<reference evidence="12 13" key="1">
    <citation type="submission" date="2014-11" db="EMBL/GenBank/DDBJ databases">
        <authorList>
            <person name="Zhu J."/>
            <person name="Qi W."/>
            <person name="Song R."/>
        </authorList>
    </citation>
    <scope>NUCLEOTIDE SEQUENCE [LARGE SCALE GENOMIC DNA]</scope>
</reference>
<proteinExistence type="inferred from homology"/>
<dbReference type="Gene3D" id="1.10.10.850">
    <property type="match status" value="1"/>
</dbReference>
<feature type="binding site" evidence="9">
    <location>
        <begin position="102"/>
        <end position="104"/>
    </location>
    <ligand>
        <name>substrate</name>
    </ligand>
</feature>
<dbReference type="AlphaFoldDB" id="A0A0G4FZ25"/>
<feature type="binding site" evidence="9">
    <location>
        <begin position="212"/>
        <end position="213"/>
    </location>
    <ligand>
        <name>substrate</name>
    </ligand>
</feature>
<dbReference type="PIRSF" id="PIRSF001362">
    <property type="entry name" value="Isocit_lyase"/>
    <property type="match status" value="1"/>
</dbReference>
<dbReference type="CDD" id="cd00377">
    <property type="entry name" value="ICL_PEPM"/>
    <property type="match status" value="1"/>
</dbReference>
<evidence type="ECO:0000256" key="11">
    <source>
        <dbReference type="SAM" id="MobiDB-lite"/>
    </source>
</evidence>
<keyword evidence="5" id="KW-0816">Tricarboxylic acid cycle</keyword>
<evidence type="ECO:0000256" key="4">
    <source>
        <dbReference type="ARBA" id="ARBA00022435"/>
    </source>
</evidence>
<dbReference type="InterPro" id="IPR018523">
    <property type="entry name" value="Isocitrate_lyase_ph_CS"/>
</dbReference>
<dbReference type="VEuPathDB" id="CryptoDB:Vbra_21814"/>
<dbReference type="InterPro" id="IPR015813">
    <property type="entry name" value="Pyrv/PenolPyrv_kinase-like_dom"/>
</dbReference>
<feature type="binding site" evidence="10">
    <location>
        <position position="173"/>
    </location>
    <ligand>
        <name>Mg(2+)</name>
        <dbReference type="ChEBI" id="CHEBI:18420"/>
    </ligand>
</feature>
<dbReference type="InterPro" id="IPR039556">
    <property type="entry name" value="ICL/PEPM"/>
</dbReference>
<evidence type="ECO:0000256" key="9">
    <source>
        <dbReference type="PIRSR" id="PIRSR001362-2"/>
    </source>
</evidence>
<dbReference type="InterPro" id="IPR040442">
    <property type="entry name" value="Pyrv_kinase-like_dom_sf"/>
</dbReference>
<feature type="compositionally biased region" description="Polar residues" evidence="11">
    <location>
        <begin position="531"/>
        <end position="545"/>
    </location>
</feature>
<feature type="binding site" evidence="9">
    <location>
        <position position="248"/>
    </location>
    <ligand>
        <name>substrate</name>
    </ligand>
</feature>
<dbReference type="InParanoid" id="A0A0G4FZ25"/>
<dbReference type="PANTHER" id="PTHR21631:SF3">
    <property type="entry name" value="BIFUNCTIONAL GLYOXYLATE CYCLE PROTEIN"/>
    <property type="match status" value="1"/>
</dbReference>
<evidence type="ECO:0000256" key="5">
    <source>
        <dbReference type="ARBA" id="ARBA00022532"/>
    </source>
</evidence>
<feature type="compositionally biased region" description="Low complexity" evidence="11">
    <location>
        <begin position="576"/>
        <end position="589"/>
    </location>
</feature>
<keyword evidence="4" id="KW-0329">Glyoxylate bypass</keyword>
<evidence type="ECO:0000256" key="6">
    <source>
        <dbReference type="ARBA" id="ARBA00023239"/>
    </source>
</evidence>
<sequence>MVAKKELSNGEMKKEIEHEIEEAHHWMESERFKYTKRTYTAEDVVSLRGMHHREYAGVRPARKLYRLIRECFDKRTFTNTFGALDPLQVAQMAQYLKTVYVSGWQCSSTASTTNEPGPDFADYPSNTVPTKVDQLFKAQLFHDRKQKQERMRLSREERELHPEIDYLAPLIADGDTGFGGVTSTMKLIKQMVENGAAGVHIEDQRPGAKKCGHMGGKVLVSTQEHIDRLTAARLMADVMECGLVLIARTDAESAQFLDNNIDARDHPYILGCTNPKLEPLNEVMHKADEKGISQAEKQKLNQHWLESANLMRFPACVVKALKEAHFDNEEDRDAALTTWRQQAYSLSHRDAKKLALSLGLTEEQIYFDWDAPRSREGFYRIKGGNDMAVARGLAFSPYSDMLWFETKTPNLTQCKYFADGIHGTYPHQLLCYNCSPSFNWSTAGMSDEEIQDFQTEIGKLGFAWQFITLAGFHCNGMYISRFACDYAKRGMLAYVEDIQRPEKMHAPELLTHQKWSGAGLMDASMMIASGGHSSVKSQQEGSTEVQFKPATDEPMGHLGGSKHTDADEQERRKKSSVGGSSSPGLPASPATHTCA</sequence>
<evidence type="ECO:0000256" key="7">
    <source>
        <dbReference type="PIRNR" id="PIRNR001362"/>
    </source>
</evidence>
<dbReference type="GO" id="GO:0006097">
    <property type="term" value="P:glyoxylate cycle"/>
    <property type="evidence" value="ECO:0007669"/>
    <property type="project" value="UniProtKB-KW"/>
</dbReference>
<evidence type="ECO:0000313" key="13">
    <source>
        <dbReference type="Proteomes" id="UP000041254"/>
    </source>
</evidence>
<dbReference type="EMBL" id="CDMY01000525">
    <property type="protein sequence ID" value="CEM20334.1"/>
    <property type="molecule type" value="Genomic_DNA"/>
</dbReference>
<comment type="similarity">
    <text evidence="2 7">Belongs to the isocitrate lyase/PEP mutase superfamily. Isocitrate lyase family.</text>
</comment>
<dbReference type="OMA" id="YVSGWQV"/>
<comment type="cofactor">
    <cofactor evidence="10">
        <name>Mg(2+)</name>
        <dbReference type="ChEBI" id="CHEBI:18420"/>
    </cofactor>
    <text evidence="10">Can also use Mn(2+) ion.</text>
</comment>
<dbReference type="NCBIfam" id="TIGR01346">
    <property type="entry name" value="isocit_lyase"/>
    <property type="match status" value="1"/>
</dbReference>
<keyword evidence="10" id="KW-0479">Metal-binding</keyword>
<dbReference type="PANTHER" id="PTHR21631">
    <property type="entry name" value="ISOCITRATE LYASE/MALATE SYNTHASE"/>
    <property type="match status" value="1"/>
</dbReference>
<keyword evidence="6 7" id="KW-0456">Lyase</keyword>
<dbReference type="FunFam" id="1.10.10.850:FF:000001">
    <property type="entry name" value="Isocitrate lyase"/>
    <property type="match status" value="1"/>
</dbReference>
<comment type="pathway">
    <text evidence="1">Carbohydrate metabolism; glyoxylate cycle; (S)-malate from isocitrate: step 1/2.</text>
</comment>
<dbReference type="InterPro" id="IPR006254">
    <property type="entry name" value="Isocitrate_lyase"/>
</dbReference>
<feature type="active site" description="Proton acceptor" evidence="8">
    <location>
        <position position="211"/>
    </location>
</feature>
<keyword evidence="10" id="KW-0460">Magnesium</keyword>
<dbReference type="SUPFAM" id="SSF51621">
    <property type="entry name" value="Phosphoenolpyruvate/pyruvate domain"/>
    <property type="match status" value="1"/>
</dbReference>
<feature type="region of interest" description="Disordered" evidence="11">
    <location>
        <begin position="530"/>
        <end position="595"/>
    </location>
</feature>
<gene>
    <name evidence="12" type="ORF">Vbra_21814</name>
</gene>
<dbReference type="OrthoDB" id="4078635at2759"/>
<feature type="compositionally biased region" description="Basic and acidic residues" evidence="11">
    <location>
        <begin position="562"/>
        <end position="571"/>
    </location>
</feature>
<evidence type="ECO:0000256" key="10">
    <source>
        <dbReference type="PIRSR" id="PIRSR001362-3"/>
    </source>
</evidence>
<feature type="binding site" evidence="9">
    <location>
        <position position="468"/>
    </location>
    <ligand>
        <name>substrate</name>
    </ligand>
</feature>
<dbReference type="GO" id="GO:0004451">
    <property type="term" value="F:isocitrate lyase activity"/>
    <property type="evidence" value="ECO:0007669"/>
    <property type="project" value="InterPro"/>
</dbReference>
<evidence type="ECO:0000256" key="8">
    <source>
        <dbReference type="PIRSR" id="PIRSR001362-1"/>
    </source>
</evidence>
<name>A0A0G4FZ25_VITBC</name>
<dbReference type="GO" id="GO:0046872">
    <property type="term" value="F:metal ion binding"/>
    <property type="evidence" value="ECO:0007669"/>
    <property type="project" value="UniProtKB-KW"/>
</dbReference>
<dbReference type="Proteomes" id="UP000041254">
    <property type="component" value="Unassembled WGS sequence"/>
</dbReference>
<accession>A0A0G4FZ25</accession>
<dbReference type="Pfam" id="PF00463">
    <property type="entry name" value="ICL"/>
    <property type="match status" value="1"/>
</dbReference>
<evidence type="ECO:0000256" key="2">
    <source>
        <dbReference type="ARBA" id="ARBA00005704"/>
    </source>
</evidence>
<evidence type="ECO:0000313" key="12">
    <source>
        <dbReference type="EMBL" id="CEM20334.1"/>
    </source>
</evidence>
<evidence type="ECO:0000256" key="3">
    <source>
        <dbReference type="ARBA" id="ARBA00012909"/>
    </source>
</evidence>
<organism evidence="12 13">
    <name type="scientific">Vitrella brassicaformis (strain CCMP3155)</name>
    <dbReference type="NCBI Taxonomy" id="1169540"/>
    <lineage>
        <taxon>Eukaryota</taxon>
        <taxon>Sar</taxon>
        <taxon>Alveolata</taxon>
        <taxon>Colpodellida</taxon>
        <taxon>Vitrellaceae</taxon>
        <taxon>Vitrella</taxon>
    </lineage>
</organism>
<feature type="binding site" evidence="9">
    <location>
        <begin position="433"/>
        <end position="437"/>
    </location>
    <ligand>
        <name>substrate</name>
    </ligand>
</feature>
<evidence type="ECO:0000256" key="1">
    <source>
        <dbReference type="ARBA" id="ARBA00004793"/>
    </source>
</evidence>
<dbReference type="Gene3D" id="3.20.20.60">
    <property type="entry name" value="Phosphoenolpyruvate-binding domains"/>
    <property type="match status" value="1"/>
</dbReference>